<dbReference type="GO" id="GO:0010041">
    <property type="term" value="P:response to iron(III) ion"/>
    <property type="evidence" value="ECO:0007669"/>
    <property type="project" value="TreeGrafter"/>
</dbReference>
<protein>
    <recommendedName>
        <fullName evidence="11">Glycosyltransferase RgtA/B/C/D-like domain-containing protein</fullName>
    </recommendedName>
</protein>
<gene>
    <name evidence="9" type="ORF">UX92_C0002G0016</name>
</gene>
<evidence type="ECO:0000313" key="9">
    <source>
        <dbReference type="EMBL" id="KKU70272.1"/>
    </source>
</evidence>
<feature type="transmembrane region" description="Helical" evidence="8">
    <location>
        <begin position="291"/>
        <end position="310"/>
    </location>
</feature>
<evidence type="ECO:0000256" key="4">
    <source>
        <dbReference type="ARBA" id="ARBA00022679"/>
    </source>
</evidence>
<evidence type="ECO:0000256" key="3">
    <source>
        <dbReference type="ARBA" id="ARBA00022676"/>
    </source>
</evidence>
<dbReference type="InterPro" id="IPR050297">
    <property type="entry name" value="LipidA_mod_glycosyltrf_83"/>
</dbReference>
<feature type="transmembrane region" description="Helical" evidence="8">
    <location>
        <begin position="120"/>
        <end position="137"/>
    </location>
</feature>
<feature type="transmembrane region" description="Helical" evidence="8">
    <location>
        <begin position="367"/>
        <end position="388"/>
    </location>
</feature>
<feature type="transmembrane region" description="Helical" evidence="8">
    <location>
        <begin position="97"/>
        <end position="114"/>
    </location>
</feature>
<dbReference type="GO" id="GO:0009103">
    <property type="term" value="P:lipopolysaccharide biosynthetic process"/>
    <property type="evidence" value="ECO:0007669"/>
    <property type="project" value="UniProtKB-ARBA"/>
</dbReference>
<feature type="transmembrane region" description="Helical" evidence="8">
    <location>
        <begin position="201"/>
        <end position="219"/>
    </location>
</feature>
<evidence type="ECO:0000256" key="6">
    <source>
        <dbReference type="ARBA" id="ARBA00022989"/>
    </source>
</evidence>
<accession>A0A0G1SLE4</accession>
<keyword evidence="3" id="KW-0328">Glycosyltransferase</keyword>
<evidence type="ECO:0000313" key="10">
    <source>
        <dbReference type="Proteomes" id="UP000034565"/>
    </source>
</evidence>
<keyword evidence="2" id="KW-1003">Cell membrane</keyword>
<dbReference type="PANTHER" id="PTHR33908">
    <property type="entry name" value="MANNOSYLTRANSFERASE YKCB-RELATED"/>
    <property type="match status" value="1"/>
</dbReference>
<feature type="transmembrane region" description="Helical" evidence="8">
    <location>
        <begin position="342"/>
        <end position="361"/>
    </location>
</feature>
<evidence type="ECO:0008006" key="11">
    <source>
        <dbReference type="Google" id="ProtNLM"/>
    </source>
</evidence>
<reference evidence="9 10" key="1">
    <citation type="journal article" date="2015" name="Nature">
        <title>rRNA introns, odd ribosomes, and small enigmatic genomes across a large radiation of phyla.</title>
        <authorList>
            <person name="Brown C.T."/>
            <person name="Hug L.A."/>
            <person name="Thomas B.C."/>
            <person name="Sharon I."/>
            <person name="Castelle C.J."/>
            <person name="Singh A."/>
            <person name="Wilkins M.J."/>
            <person name="Williams K.H."/>
            <person name="Banfield J.F."/>
        </authorList>
    </citation>
    <scope>NUCLEOTIDE SEQUENCE [LARGE SCALE GENOMIC DNA]</scope>
</reference>
<evidence type="ECO:0000256" key="8">
    <source>
        <dbReference type="SAM" id="Phobius"/>
    </source>
</evidence>
<dbReference type="Proteomes" id="UP000034565">
    <property type="component" value="Unassembled WGS sequence"/>
</dbReference>
<evidence type="ECO:0000256" key="7">
    <source>
        <dbReference type="ARBA" id="ARBA00023136"/>
    </source>
</evidence>
<keyword evidence="4" id="KW-0808">Transferase</keyword>
<proteinExistence type="predicted"/>
<feature type="transmembrane region" description="Helical" evidence="8">
    <location>
        <begin position="175"/>
        <end position="194"/>
    </location>
</feature>
<dbReference type="GO" id="GO:0005886">
    <property type="term" value="C:plasma membrane"/>
    <property type="evidence" value="ECO:0007669"/>
    <property type="project" value="UniProtKB-SubCell"/>
</dbReference>
<dbReference type="PANTHER" id="PTHR33908:SF3">
    <property type="entry name" value="UNDECAPRENYL PHOSPHATE-ALPHA-4-AMINO-4-DEOXY-L-ARABINOSE ARABINOSYL TRANSFERASE"/>
    <property type="match status" value="1"/>
</dbReference>
<keyword evidence="6 8" id="KW-1133">Transmembrane helix</keyword>
<dbReference type="GO" id="GO:0016763">
    <property type="term" value="F:pentosyltransferase activity"/>
    <property type="evidence" value="ECO:0007669"/>
    <property type="project" value="TreeGrafter"/>
</dbReference>
<name>A0A0G1SLE4_9BACT</name>
<organism evidence="9 10">
    <name type="scientific">Candidatus Amesbacteria bacterium GW2011_GWA1_47_20</name>
    <dbReference type="NCBI Taxonomy" id="1618354"/>
    <lineage>
        <taxon>Bacteria</taxon>
        <taxon>Candidatus Amesiibacteriota</taxon>
    </lineage>
</organism>
<sequence>MIMTDSMSWILSLILALSLGLRVGLLQIAPPELFGDEVDVGYQARSLLQTGRDLYGQILPTYIHSLAEWRAPLLMYATVPTIAALGNSVWGVRLPEVIFGTLGSLILFLLVYHISRSYTLSLFCSLVLAVTPWHIYYSRAAYEVVFMLDLVMLGTLLFLKRRFALCPLPFALSMYTYSTAVLFVPLWFVTLIFLTRVRPKLISLLLFSLLLVPLIFNIISGPARGRFGGLSIFANPEIFKNLNLLQAEDGRLWHNKLETYASAVVANYLRPFSTDFLFIRGDPDYRQSMQIVGELLPISFPFVLIGLWYLASRKQWLWLTWLFLAPLPAALTSDGGYHATRLFLMLPPLAVATGAGVVLVTRKLPRVLNILFLVFFISYFVYLAHYYVAHYAKSSWRWWNVGFQQAMTELARLAPNYSRVFINNTYEPSLIRFLFWTSYSPAKFHRQFTLDQPQVNIVPNYDGFSLDGKYFFGNFNKSNWMESLLPNSLYVISQRDNVAGDWDWRRTPPDNIQVLFTSTNAYNQPILYLVARK</sequence>
<evidence type="ECO:0000256" key="1">
    <source>
        <dbReference type="ARBA" id="ARBA00004651"/>
    </source>
</evidence>
<dbReference type="AlphaFoldDB" id="A0A0G1SLE4"/>
<dbReference type="EMBL" id="LCOA01000002">
    <property type="protein sequence ID" value="KKU70272.1"/>
    <property type="molecule type" value="Genomic_DNA"/>
</dbReference>
<evidence type="ECO:0000256" key="2">
    <source>
        <dbReference type="ARBA" id="ARBA00022475"/>
    </source>
</evidence>
<keyword evidence="5 8" id="KW-0812">Transmembrane</keyword>
<feature type="transmembrane region" description="Helical" evidence="8">
    <location>
        <begin position="316"/>
        <end position="333"/>
    </location>
</feature>
<comment type="subcellular location">
    <subcellularLocation>
        <location evidence="1">Cell membrane</location>
        <topology evidence="1">Multi-pass membrane protein</topology>
    </subcellularLocation>
</comment>
<comment type="caution">
    <text evidence="9">The sequence shown here is derived from an EMBL/GenBank/DDBJ whole genome shotgun (WGS) entry which is preliminary data.</text>
</comment>
<keyword evidence="7 8" id="KW-0472">Membrane</keyword>
<evidence type="ECO:0000256" key="5">
    <source>
        <dbReference type="ARBA" id="ARBA00022692"/>
    </source>
</evidence>